<dbReference type="Proteomes" id="UP001152622">
    <property type="component" value="Chromosome 4"/>
</dbReference>
<evidence type="ECO:0000259" key="8">
    <source>
        <dbReference type="PROSITE" id="PS50002"/>
    </source>
</evidence>
<comment type="subcellular location">
    <subcellularLocation>
        <location evidence="1">Cytoplasm</location>
    </subcellularLocation>
</comment>
<reference evidence="9" key="1">
    <citation type="journal article" date="2023" name="Science">
        <title>Genome structures resolve the early diversification of teleost fishes.</title>
        <authorList>
            <person name="Parey E."/>
            <person name="Louis A."/>
            <person name="Montfort J."/>
            <person name="Bouchez O."/>
            <person name="Roques C."/>
            <person name="Iampietro C."/>
            <person name="Lluch J."/>
            <person name="Castinel A."/>
            <person name="Donnadieu C."/>
            <person name="Desvignes T."/>
            <person name="Floi Bucao C."/>
            <person name="Jouanno E."/>
            <person name="Wen M."/>
            <person name="Mejri S."/>
            <person name="Dirks R."/>
            <person name="Jansen H."/>
            <person name="Henkel C."/>
            <person name="Chen W.J."/>
            <person name="Zahm M."/>
            <person name="Cabau C."/>
            <person name="Klopp C."/>
            <person name="Thompson A.W."/>
            <person name="Robinson-Rechavi M."/>
            <person name="Braasch I."/>
            <person name="Lecointre G."/>
            <person name="Bobe J."/>
            <person name="Postlethwait J.H."/>
            <person name="Berthelot C."/>
            <person name="Roest Crollius H."/>
            <person name="Guiguen Y."/>
        </authorList>
    </citation>
    <scope>NUCLEOTIDE SEQUENCE</scope>
    <source>
        <strain evidence="9">WJC10195</strain>
    </source>
</reference>
<feature type="region of interest" description="Disordered" evidence="7">
    <location>
        <begin position="231"/>
        <end position="251"/>
    </location>
</feature>
<accession>A0A9Q1FQW6</accession>
<feature type="domain" description="SH3" evidence="8">
    <location>
        <begin position="429"/>
        <end position="488"/>
    </location>
</feature>
<dbReference type="GO" id="GO:0007266">
    <property type="term" value="P:Rho protein signal transduction"/>
    <property type="evidence" value="ECO:0007669"/>
    <property type="project" value="TreeGrafter"/>
</dbReference>
<dbReference type="SUPFAM" id="SSF50729">
    <property type="entry name" value="PH domain-like"/>
    <property type="match status" value="1"/>
</dbReference>
<evidence type="ECO:0000256" key="6">
    <source>
        <dbReference type="PROSITE-ProRule" id="PRU00192"/>
    </source>
</evidence>
<dbReference type="PANTHER" id="PTHR12287">
    <property type="entry name" value="EPIDERMAL GROWTH FACTOR RECEPTOR KINASE SUBSTRATE EPS8-RELATED PROTEIN"/>
    <property type="match status" value="1"/>
</dbReference>
<keyword evidence="4" id="KW-0963">Cytoplasm</keyword>
<dbReference type="CDD" id="cd01210">
    <property type="entry name" value="PTB_EPS8"/>
    <property type="match status" value="1"/>
</dbReference>
<name>A0A9Q1FQW6_SYNKA</name>
<evidence type="ECO:0000313" key="9">
    <source>
        <dbReference type="EMBL" id="KAJ8364246.1"/>
    </source>
</evidence>
<proteinExistence type="inferred from homology"/>
<feature type="region of interest" description="Disordered" evidence="7">
    <location>
        <begin position="140"/>
        <end position="202"/>
    </location>
</feature>
<dbReference type="InterPro" id="IPR041418">
    <property type="entry name" value="SAM_3"/>
</dbReference>
<dbReference type="InterPro" id="IPR036028">
    <property type="entry name" value="SH3-like_dom_sf"/>
</dbReference>
<dbReference type="AlphaFoldDB" id="A0A9Q1FQW6"/>
<dbReference type="SMART" id="SM00326">
    <property type="entry name" value="SH3"/>
    <property type="match status" value="1"/>
</dbReference>
<feature type="compositionally biased region" description="Polar residues" evidence="7">
    <location>
        <begin position="497"/>
        <end position="510"/>
    </location>
</feature>
<dbReference type="InterPro" id="IPR011993">
    <property type="entry name" value="PH-like_dom_sf"/>
</dbReference>
<evidence type="ECO:0000256" key="4">
    <source>
        <dbReference type="ARBA" id="ARBA00022490"/>
    </source>
</evidence>
<dbReference type="InterPro" id="IPR013625">
    <property type="entry name" value="PTB"/>
</dbReference>
<dbReference type="CDD" id="cd11764">
    <property type="entry name" value="SH3_Eps8"/>
    <property type="match status" value="1"/>
</dbReference>
<dbReference type="InterPro" id="IPR033928">
    <property type="entry name" value="EPS8_PTB"/>
</dbReference>
<dbReference type="GO" id="GO:0032587">
    <property type="term" value="C:ruffle membrane"/>
    <property type="evidence" value="ECO:0007669"/>
    <property type="project" value="TreeGrafter"/>
</dbReference>
<keyword evidence="5" id="KW-0597">Phosphoprotein</keyword>
<dbReference type="Gene3D" id="1.10.150.50">
    <property type="entry name" value="Transcription Factor, Ets-1"/>
    <property type="match status" value="1"/>
</dbReference>
<dbReference type="InterPro" id="IPR039801">
    <property type="entry name" value="EPS8-like"/>
</dbReference>
<dbReference type="InterPro" id="IPR035462">
    <property type="entry name" value="Eps8_SH3"/>
</dbReference>
<evidence type="ECO:0000256" key="5">
    <source>
        <dbReference type="ARBA" id="ARBA00022553"/>
    </source>
</evidence>
<dbReference type="GO" id="GO:0005737">
    <property type="term" value="C:cytoplasm"/>
    <property type="evidence" value="ECO:0007669"/>
    <property type="project" value="UniProtKB-SubCell"/>
</dbReference>
<feature type="compositionally biased region" description="Low complexity" evidence="7">
    <location>
        <begin position="140"/>
        <end position="151"/>
    </location>
</feature>
<dbReference type="PROSITE" id="PS50002">
    <property type="entry name" value="SH3"/>
    <property type="match status" value="1"/>
</dbReference>
<sequence length="678" mass="75776">MSDISQYLVNHLVTFSLQGGEVRSVEEALSRLSHLGRTDRLWSQEMLVEVSTEAVRLRDAQNQEELEALHVSTIHRCDAILTEKQFPPLLLLVCQNVPQKKPDIHFFSCETVGVEFIRDDIILAVTDYTSMTSQRLKALRASQAQRQQKSQTPPATIRMLGPTGIPDPPLPHAPNPPPPNPPPYPGTKVNGSGNQKADTSLQRAAREVEMLNHCFDDIELFMGKLQKSAEAHSVLSQRSKKKKSRKKEAEDDLLTLRARPPAEDEFIDLFQKFKYCFCLLARLKLCISNPTSEELVHHVFSPLEMIVRTTGGAALAASVSSPAMTSGAVSLLHDNLSEEERQLWTALGTNWTLPRSQLRGPVPLYTPAFMDGWKPEALDPNGQAWADPIELQHRHEALRGQQEMAFSQPGGPIKSQAYDERYSTSLPPEGDRLFRCSYDFVARNSSELSVLQGDTLEVIESSKRWWKCRNRFNEIGFVPFNILEPLSAVRETHPESPATQKQMKPSPSLQTGATYTPPMPPPLTLDPSTLRPRSMVLPPHHSSSVEDTDKVMMINDELLQRLTNGKAGIARPLVIPRSSDTSVPLDYHSPPSEVAEWLRGKGFSEPTVQCLGVLTGAQLFSLNKEELRAVTPDEGARVYSQIMVHKTMLEDAHKATELEAVMEKQKMKMDLKSETSLL</sequence>
<keyword evidence="3 6" id="KW-0728">SH3 domain</keyword>
<feature type="compositionally biased region" description="Pro residues" evidence="7">
    <location>
        <begin position="165"/>
        <end position="185"/>
    </location>
</feature>
<dbReference type="SUPFAM" id="SSF50044">
    <property type="entry name" value="SH3-domain"/>
    <property type="match status" value="1"/>
</dbReference>
<dbReference type="EMBL" id="JAINUF010000004">
    <property type="protein sequence ID" value="KAJ8364246.1"/>
    <property type="molecule type" value="Genomic_DNA"/>
</dbReference>
<evidence type="ECO:0000256" key="7">
    <source>
        <dbReference type="SAM" id="MobiDB-lite"/>
    </source>
</evidence>
<feature type="region of interest" description="Disordered" evidence="7">
    <location>
        <begin position="491"/>
        <end position="520"/>
    </location>
</feature>
<protein>
    <recommendedName>
        <fullName evidence="8">SH3 domain-containing protein</fullName>
    </recommendedName>
</protein>
<dbReference type="InterPro" id="IPR013761">
    <property type="entry name" value="SAM/pointed_sf"/>
</dbReference>
<dbReference type="GO" id="GO:1900029">
    <property type="term" value="P:positive regulation of ruffle assembly"/>
    <property type="evidence" value="ECO:0007669"/>
    <property type="project" value="TreeGrafter"/>
</dbReference>
<dbReference type="CDD" id="cd09540">
    <property type="entry name" value="SAM_EPS8-like"/>
    <property type="match status" value="1"/>
</dbReference>
<evidence type="ECO:0000256" key="2">
    <source>
        <dbReference type="ARBA" id="ARBA00006197"/>
    </source>
</evidence>
<evidence type="ECO:0000256" key="1">
    <source>
        <dbReference type="ARBA" id="ARBA00004496"/>
    </source>
</evidence>
<dbReference type="Gene3D" id="2.30.30.40">
    <property type="entry name" value="SH3 Domains"/>
    <property type="match status" value="1"/>
</dbReference>
<keyword evidence="10" id="KW-1185">Reference proteome</keyword>
<dbReference type="Pfam" id="PF22975">
    <property type="entry name" value="EPS8_2nd"/>
    <property type="match status" value="1"/>
</dbReference>
<dbReference type="GO" id="GO:0003779">
    <property type="term" value="F:actin binding"/>
    <property type="evidence" value="ECO:0007669"/>
    <property type="project" value="TreeGrafter"/>
</dbReference>
<feature type="compositionally biased region" description="Polar residues" evidence="7">
    <location>
        <begin position="189"/>
        <end position="202"/>
    </location>
</feature>
<dbReference type="Pfam" id="PF18016">
    <property type="entry name" value="SAM_3"/>
    <property type="match status" value="1"/>
</dbReference>
<gene>
    <name evidence="9" type="ORF">SKAU_G00130770</name>
</gene>
<dbReference type="Pfam" id="PF08416">
    <property type="entry name" value="PTB"/>
    <property type="match status" value="1"/>
</dbReference>
<evidence type="ECO:0000256" key="3">
    <source>
        <dbReference type="ARBA" id="ARBA00022443"/>
    </source>
</evidence>
<organism evidence="9 10">
    <name type="scientific">Synaphobranchus kaupii</name>
    <name type="common">Kaup's arrowtooth eel</name>
    <dbReference type="NCBI Taxonomy" id="118154"/>
    <lineage>
        <taxon>Eukaryota</taxon>
        <taxon>Metazoa</taxon>
        <taxon>Chordata</taxon>
        <taxon>Craniata</taxon>
        <taxon>Vertebrata</taxon>
        <taxon>Euteleostomi</taxon>
        <taxon>Actinopterygii</taxon>
        <taxon>Neopterygii</taxon>
        <taxon>Teleostei</taxon>
        <taxon>Anguilliformes</taxon>
        <taxon>Synaphobranchidae</taxon>
        <taxon>Synaphobranchus</taxon>
    </lineage>
</organism>
<dbReference type="SUPFAM" id="SSF47769">
    <property type="entry name" value="SAM/Pointed domain"/>
    <property type="match status" value="1"/>
</dbReference>
<evidence type="ECO:0000313" key="10">
    <source>
        <dbReference type="Proteomes" id="UP001152622"/>
    </source>
</evidence>
<dbReference type="PANTHER" id="PTHR12287:SF24">
    <property type="entry name" value="EPIDERMAL GROWTH FACTOR RECEPTOR KINASE SUBSTRATE 8-LIKE PROTEIN 1 ISOFORM X1"/>
    <property type="match status" value="1"/>
</dbReference>
<comment type="similarity">
    <text evidence="2">Belongs to the EPS8 family.</text>
</comment>
<dbReference type="FunFam" id="1.10.150.50:FF:000023">
    <property type="entry name" value="Epidermal growth factor receptor kinase substrate 8"/>
    <property type="match status" value="1"/>
</dbReference>
<dbReference type="Pfam" id="PF00018">
    <property type="entry name" value="SH3_1"/>
    <property type="match status" value="1"/>
</dbReference>
<comment type="caution">
    <text evidence="9">The sequence shown here is derived from an EMBL/GenBank/DDBJ whole genome shotgun (WGS) entry which is preliminary data.</text>
</comment>
<dbReference type="FunFam" id="2.30.30.40:FF:000071">
    <property type="entry name" value="Epidermal growth factor receptor kinase substrate 8"/>
    <property type="match status" value="1"/>
</dbReference>
<dbReference type="InterPro" id="IPR001452">
    <property type="entry name" value="SH3_domain"/>
</dbReference>
<dbReference type="OrthoDB" id="4680325at2759"/>
<dbReference type="InterPro" id="IPR055093">
    <property type="entry name" value="EPS8_2nd"/>
</dbReference>
<dbReference type="Gene3D" id="2.30.29.30">
    <property type="entry name" value="Pleckstrin-homology domain (PH domain)/Phosphotyrosine-binding domain (PTB)"/>
    <property type="match status" value="1"/>
</dbReference>
<dbReference type="GO" id="GO:0031982">
    <property type="term" value="C:vesicle"/>
    <property type="evidence" value="ECO:0007669"/>
    <property type="project" value="TreeGrafter"/>
</dbReference>
<dbReference type="GO" id="GO:0035023">
    <property type="term" value="P:regulation of Rho protein signal transduction"/>
    <property type="evidence" value="ECO:0007669"/>
    <property type="project" value="TreeGrafter"/>
</dbReference>